<dbReference type="AlphaFoldDB" id="A0A382R8P5"/>
<keyword evidence="1" id="KW-0812">Transmembrane</keyword>
<accession>A0A382R8P5</accession>
<feature type="transmembrane region" description="Helical" evidence="1">
    <location>
        <begin position="6"/>
        <end position="24"/>
    </location>
</feature>
<name>A0A382R8P5_9ZZZZ</name>
<proteinExistence type="predicted"/>
<protein>
    <submittedName>
        <fullName evidence="2">Uncharacterized protein</fullName>
    </submittedName>
</protein>
<gene>
    <name evidence="2" type="ORF">METZ01_LOCUS346436</name>
</gene>
<evidence type="ECO:0000256" key="1">
    <source>
        <dbReference type="SAM" id="Phobius"/>
    </source>
</evidence>
<keyword evidence="1" id="KW-1133">Transmembrane helix</keyword>
<sequence length="75" mass="8056">MTEDGMNYPTVIIIGATLLASAILSSNQKDLDAALSSGWTGIGVTERGWAWVVKTGTERTKVCQNVYQPNEGIVQ</sequence>
<feature type="non-terminal residue" evidence="2">
    <location>
        <position position="75"/>
    </location>
</feature>
<reference evidence="2" key="1">
    <citation type="submission" date="2018-05" db="EMBL/GenBank/DDBJ databases">
        <authorList>
            <person name="Lanie J.A."/>
            <person name="Ng W.-L."/>
            <person name="Kazmierczak K.M."/>
            <person name="Andrzejewski T.M."/>
            <person name="Davidsen T.M."/>
            <person name="Wayne K.J."/>
            <person name="Tettelin H."/>
            <person name="Glass J.I."/>
            <person name="Rusch D."/>
            <person name="Podicherti R."/>
            <person name="Tsui H.-C.T."/>
            <person name="Winkler M.E."/>
        </authorList>
    </citation>
    <scope>NUCLEOTIDE SEQUENCE</scope>
</reference>
<evidence type="ECO:0000313" key="2">
    <source>
        <dbReference type="EMBL" id="SVC93582.1"/>
    </source>
</evidence>
<keyword evidence="1" id="KW-0472">Membrane</keyword>
<organism evidence="2">
    <name type="scientific">marine metagenome</name>
    <dbReference type="NCBI Taxonomy" id="408172"/>
    <lineage>
        <taxon>unclassified sequences</taxon>
        <taxon>metagenomes</taxon>
        <taxon>ecological metagenomes</taxon>
    </lineage>
</organism>
<dbReference type="EMBL" id="UINC01119623">
    <property type="protein sequence ID" value="SVC93582.1"/>
    <property type="molecule type" value="Genomic_DNA"/>
</dbReference>